<keyword evidence="2" id="KW-0378">Hydrolase</keyword>
<feature type="domain" description="Fibronectin type-III" evidence="9">
    <location>
        <begin position="38"/>
        <end position="144"/>
    </location>
</feature>
<dbReference type="CDD" id="cd00063">
    <property type="entry name" value="FN3"/>
    <property type="match status" value="1"/>
</dbReference>
<reference evidence="10" key="2">
    <citation type="submission" date="2021-04" db="EMBL/GenBank/DDBJ databases">
        <authorList>
            <person name="Gilroy R."/>
        </authorList>
    </citation>
    <scope>NUCLEOTIDE SEQUENCE</scope>
    <source>
        <strain evidence="10">CHK32-1732</strain>
    </source>
</reference>
<gene>
    <name evidence="10" type="ORF">H9870_11860</name>
</gene>
<sequence length="468" mass="50191">MSRRRALQALAVGGVGAVGLALASSPAAAQSSAAGKFIAGDLQVVTVTESELTVTWCTWSTESLVGGRPTGVDTEGTLKVCPVDNPSDVREVTSEKRTSFHVLTVSDLHPGTQYRFEASSEGMTPVPVANLYEAPFDTVTTLDAPVGESAGTMVVTNDTHIGEDRDGIIFGDFPPPATQTPGARPYGEIMLESVIDGAHAAGASQLYVNGDVTAEARPDEIATAKRILDTFDGKWRVTRGNHDRPHDATGDPDYASAAIYRGPDPGGPGTDYRDSFGEVFEPRQQAWVQDGPGDVRVLGIDSTHRDESGGVINEPQFRQIEGILQDDPTRPTVVMLHHPMTRDAQWTNIGGPTFTLKDANAQRLQAMFAAAPGVKLVLGGHTHRVRRNSPDEAAGPNPPVFLETASAKNWPTGGMHMRVFGDRIMVNFRHAVGAEALAWAQKTRWTTFGLQSAYSLGHHTSRNLVVRL</sequence>
<evidence type="ECO:0000313" key="10">
    <source>
        <dbReference type="EMBL" id="HIW92343.1"/>
    </source>
</evidence>
<dbReference type="InterPro" id="IPR050884">
    <property type="entry name" value="CNP_phosphodiesterase-III"/>
</dbReference>
<evidence type="ECO:0000256" key="8">
    <source>
        <dbReference type="SAM" id="SignalP"/>
    </source>
</evidence>
<dbReference type="Proteomes" id="UP000824190">
    <property type="component" value="Unassembled WGS sequence"/>
</dbReference>
<keyword evidence="4" id="KW-0326">Glycosidase</keyword>
<dbReference type="PROSITE" id="PS51318">
    <property type="entry name" value="TAT"/>
    <property type="match status" value="1"/>
</dbReference>
<feature type="region of interest" description="Disordered" evidence="7">
    <location>
        <begin position="238"/>
        <end position="270"/>
    </location>
</feature>
<dbReference type="InterPro" id="IPR006311">
    <property type="entry name" value="TAT_signal"/>
</dbReference>
<feature type="signal peptide" evidence="8">
    <location>
        <begin position="1"/>
        <end position="29"/>
    </location>
</feature>
<dbReference type="InterPro" id="IPR003961">
    <property type="entry name" value="FN3_dom"/>
</dbReference>
<evidence type="ECO:0000256" key="3">
    <source>
        <dbReference type="ARBA" id="ARBA00023004"/>
    </source>
</evidence>
<organism evidence="10 11">
    <name type="scientific">Candidatus Corynebacterium avicola</name>
    <dbReference type="NCBI Taxonomy" id="2838527"/>
    <lineage>
        <taxon>Bacteria</taxon>
        <taxon>Bacillati</taxon>
        <taxon>Actinomycetota</taxon>
        <taxon>Actinomycetes</taxon>
        <taxon>Mycobacteriales</taxon>
        <taxon>Corynebacteriaceae</taxon>
        <taxon>Corynebacterium</taxon>
    </lineage>
</organism>
<reference evidence="10" key="1">
    <citation type="journal article" date="2021" name="PeerJ">
        <title>Extensive microbial diversity within the chicken gut microbiome revealed by metagenomics and culture.</title>
        <authorList>
            <person name="Gilroy R."/>
            <person name="Ravi A."/>
            <person name="Getino M."/>
            <person name="Pursley I."/>
            <person name="Horton D.L."/>
            <person name="Alikhan N.F."/>
            <person name="Baker D."/>
            <person name="Gharbi K."/>
            <person name="Hall N."/>
            <person name="Watson M."/>
            <person name="Adriaenssens E.M."/>
            <person name="Foster-Nyarko E."/>
            <person name="Jarju S."/>
            <person name="Secka A."/>
            <person name="Antonio M."/>
            <person name="Oren A."/>
            <person name="Chaudhuri R.R."/>
            <person name="La Ragione R."/>
            <person name="Hildebrand F."/>
            <person name="Pallen M.J."/>
        </authorList>
    </citation>
    <scope>NUCLEOTIDE SEQUENCE</scope>
    <source>
        <strain evidence="10">CHK32-1732</strain>
    </source>
</reference>
<evidence type="ECO:0000256" key="6">
    <source>
        <dbReference type="ARBA" id="ARBA00025742"/>
    </source>
</evidence>
<dbReference type="SUPFAM" id="SSF49265">
    <property type="entry name" value="Fibronectin type III"/>
    <property type="match status" value="1"/>
</dbReference>
<evidence type="ECO:0000256" key="2">
    <source>
        <dbReference type="ARBA" id="ARBA00022801"/>
    </source>
</evidence>
<dbReference type="InterPro" id="IPR029052">
    <property type="entry name" value="Metallo-depent_PP-like"/>
</dbReference>
<comment type="caution">
    <text evidence="10">The sequence shown here is derived from an EMBL/GenBank/DDBJ whole genome shotgun (WGS) entry which is preliminary data.</text>
</comment>
<dbReference type="InterPro" id="IPR013783">
    <property type="entry name" value="Ig-like_fold"/>
</dbReference>
<dbReference type="InterPro" id="IPR036116">
    <property type="entry name" value="FN3_sf"/>
</dbReference>
<evidence type="ECO:0000313" key="11">
    <source>
        <dbReference type="Proteomes" id="UP000824190"/>
    </source>
</evidence>
<keyword evidence="5" id="KW-0624">Polysaccharide degradation</keyword>
<keyword evidence="3" id="KW-0408">Iron</keyword>
<dbReference type="AlphaFoldDB" id="A0A9D1RQI3"/>
<dbReference type="PANTHER" id="PTHR42988">
    <property type="entry name" value="PHOSPHOHYDROLASE"/>
    <property type="match status" value="1"/>
</dbReference>
<keyword evidence="1" id="KW-0479">Metal-binding</keyword>
<comment type="similarity">
    <text evidence="6">Belongs to the cyclic nucleotide phosphodiesterase class-III family.</text>
</comment>
<accession>A0A9D1RQI3</accession>
<name>A0A9D1RQI3_9CORY</name>
<dbReference type="GO" id="GO:0016798">
    <property type="term" value="F:hydrolase activity, acting on glycosyl bonds"/>
    <property type="evidence" value="ECO:0007669"/>
    <property type="project" value="UniProtKB-KW"/>
</dbReference>
<dbReference type="EMBL" id="DXGC01000100">
    <property type="protein sequence ID" value="HIW92343.1"/>
    <property type="molecule type" value="Genomic_DNA"/>
</dbReference>
<evidence type="ECO:0000256" key="5">
    <source>
        <dbReference type="ARBA" id="ARBA00023326"/>
    </source>
</evidence>
<dbReference type="Gene3D" id="3.60.21.10">
    <property type="match status" value="1"/>
</dbReference>
<dbReference type="PANTHER" id="PTHR42988:SF2">
    <property type="entry name" value="CYCLIC NUCLEOTIDE PHOSPHODIESTERASE CBUA0032-RELATED"/>
    <property type="match status" value="1"/>
</dbReference>
<proteinExistence type="inferred from homology"/>
<keyword evidence="5" id="KW-0119">Carbohydrate metabolism</keyword>
<dbReference type="GO" id="GO:0046872">
    <property type="term" value="F:metal ion binding"/>
    <property type="evidence" value="ECO:0007669"/>
    <property type="project" value="UniProtKB-KW"/>
</dbReference>
<evidence type="ECO:0000256" key="1">
    <source>
        <dbReference type="ARBA" id="ARBA00022723"/>
    </source>
</evidence>
<evidence type="ECO:0000256" key="4">
    <source>
        <dbReference type="ARBA" id="ARBA00023295"/>
    </source>
</evidence>
<dbReference type="Gene3D" id="2.60.40.10">
    <property type="entry name" value="Immunoglobulins"/>
    <property type="match status" value="1"/>
</dbReference>
<feature type="chain" id="PRO_5038416460" evidence="8">
    <location>
        <begin position="30"/>
        <end position="468"/>
    </location>
</feature>
<evidence type="ECO:0000259" key="9">
    <source>
        <dbReference type="PROSITE" id="PS50853"/>
    </source>
</evidence>
<evidence type="ECO:0000256" key="7">
    <source>
        <dbReference type="SAM" id="MobiDB-lite"/>
    </source>
</evidence>
<keyword evidence="8" id="KW-0732">Signal</keyword>
<dbReference type="SUPFAM" id="SSF56300">
    <property type="entry name" value="Metallo-dependent phosphatases"/>
    <property type="match status" value="1"/>
</dbReference>
<protein>
    <submittedName>
        <fullName evidence="10">Metallophosphoesterase</fullName>
    </submittedName>
</protein>
<dbReference type="InterPro" id="IPR004843">
    <property type="entry name" value="Calcineurin-like_PHP"/>
</dbReference>
<dbReference type="GO" id="GO:0000272">
    <property type="term" value="P:polysaccharide catabolic process"/>
    <property type="evidence" value="ECO:0007669"/>
    <property type="project" value="UniProtKB-KW"/>
</dbReference>
<dbReference type="Pfam" id="PF00149">
    <property type="entry name" value="Metallophos"/>
    <property type="match status" value="1"/>
</dbReference>
<feature type="compositionally biased region" description="Basic and acidic residues" evidence="7">
    <location>
        <begin position="238"/>
        <end position="249"/>
    </location>
</feature>
<dbReference type="PROSITE" id="PS50853">
    <property type="entry name" value="FN3"/>
    <property type="match status" value="1"/>
</dbReference>